<keyword evidence="1" id="KW-0472">Membrane</keyword>
<dbReference type="InParanoid" id="A0A644F7R2"/>
<gene>
    <name evidence="2" type="ORF">GL50803_0014490</name>
</gene>
<dbReference type="EMBL" id="AACB03000001">
    <property type="protein sequence ID" value="KAE8304711.1"/>
    <property type="molecule type" value="Genomic_DNA"/>
</dbReference>
<feature type="transmembrane region" description="Helical" evidence="1">
    <location>
        <begin position="741"/>
        <end position="760"/>
    </location>
</feature>
<evidence type="ECO:0000256" key="1">
    <source>
        <dbReference type="SAM" id="Phobius"/>
    </source>
</evidence>
<name>A0A644F7R2_GIAIC</name>
<evidence type="ECO:0000313" key="3">
    <source>
        <dbReference type="Proteomes" id="UP000001548"/>
    </source>
</evidence>
<dbReference type="InterPro" id="IPR002110">
    <property type="entry name" value="Ankyrin_rpt"/>
</dbReference>
<protein>
    <submittedName>
        <fullName evidence="2">Ankyrin repeat protein 1</fullName>
    </submittedName>
</protein>
<reference evidence="2 3" key="1">
    <citation type="journal article" date="2007" name="Science">
        <title>Genomic minimalism in the early diverging intestinal parasite Giardia lamblia.</title>
        <authorList>
            <person name="Morrison H.G."/>
            <person name="McArthur A.G."/>
            <person name="Gillin F.D."/>
            <person name="Aley S.B."/>
            <person name="Adam R.D."/>
            <person name="Olsen G.J."/>
            <person name="Best A.A."/>
            <person name="Cande W.Z."/>
            <person name="Chen F."/>
            <person name="Cipriano M.J."/>
            <person name="Davids B.J."/>
            <person name="Dawson S.C."/>
            <person name="Elmendorf H.G."/>
            <person name="Hehl A.B."/>
            <person name="Holder M.E."/>
            <person name="Huse S.M."/>
            <person name="Kim U.U."/>
            <person name="Lasek-Nesselquist E."/>
            <person name="Manning G."/>
            <person name="Nigam A."/>
            <person name="Nixon J.E."/>
            <person name="Palm D."/>
            <person name="Passamaneck N.E."/>
            <person name="Prabhu A."/>
            <person name="Reich C.I."/>
            <person name="Reiner D.S."/>
            <person name="Samuelson J."/>
            <person name="Svard S.G."/>
            <person name="Sogin M.L."/>
        </authorList>
    </citation>
    <scope>NUCLEOTIDE SEQUENCE [LARGE SCALE GENOMIC DNA]</scope>
    <source>
        <strain evidence="2 3">WB C6</strain>
    </source>
</reference>
<evidence type="ECO:0000313" key="2">
    <source>
        <dbReference type="EMBL" id="KAE8304711.1"/>
    </source>
</evidence>
<proteinExistence type="predicted"/>
<dbReference type="SUPFAM" id="SSF48403">
    <property type="entry name" value="Ankyrin repeat"/>
    <property type="match status" value="1"/>
</dbReference>
<feature type="transmembrane region" description="Helical" evidence="1">
    <location>
        <begin position="766"/>
        <end position="784"/>
    </location>
</feature>
<accession>A0A644F7R2</accession>
<organism evidence="2 3">
    <name type="scientific">Giardia intestinalis (strain ATCC 50803 / WB clone C6)</name>
    <name type="common">Giardia lamblia</name>
    <dbReference type="NCBI Taxonomy" id="184922"/>
    <lineage>
        <taxon>Eukaryota</taxon>
        <taxon>Metamonada</taxon>
        <taxon>Diplomonadida</taxon>
        <taxon>Hexamitidae</taxon>
        <taxon>Giardiinae</taxon>
        <taxon>Giardia</taxon>
    </lineage>
</organism>
<dbReference type="InterPro" id="IPR036770">
    <property type="entry name" value="Ankyrin_rpt-contain_sf"/>
</dbReference>
<comment type="caution">
    <text evidence="2">The sequence shown here is derived from an EMBL/GenBank/DDBJ whole genome shotgun (WGS) entry which is preliminary data.</text>
</comment>
<dbReference type="Proteomes" id="UP000001548">
    <property type="component" value="Unassembled WGS sequence"/>
</dbReference>
<keyword evidence="1" id="KW-0812">Transmembrane</keyword>
<dbReference type="AlphaFoldDB" id="A0A644F7R2"/>
<keyword evidence="1" id="KW-1133">Transmembrane helix</keyword>
<dbReference type="SMART" id="SM00248">
    <property type="entry name" value="ANK"/>
    <property type="match status" value="3"/>
</dbReference>
<feature type="transmembrane region" description="Helical" evidence="1">
    <location>
        <begin position="556"/>
        <end position="575"/>
    </location>
</feature>
<keyword evidence="3" id="KW-1185">Reference proteome</keyword>
<sequence>MPFELIRRMGIRTQNDLCVVAPSTLEELEDNVDSTLARAVLDCRKFEDTKPDNPTGAVQRLNENGFASIQNASIDDIGSFTLRGFNIAHLIVLGEITTYSLLDLRKSCPDSLRLLLETRSSNSLQLLPIELAALTDRHSAEPMVISANFYIDEFATSLFSQTLQAHCVLSIMNVVDVTRLLQLAIIRGNTFIIKYILSVYSQFGGGVSFRDLIITNDMHTLSAVNFDSLSYLMSSKLTTGEDTETPLCYAYDTCGMLPIHAAALNGRLSCVLWLLQYDKGMIDVLTKDTNINLLSCAISSNSIDCVSAIVHLIKEIGGETALRKQLQHRFGNLQTNALALAILYSNRDIVSLLIKHSIADDLLVTMLPLKIDDEPHMQLPLLHAFARGCSVIELLFYTEQYHNIYNFIISRSIAEKKMLFRAAEKFCKAKICGSMQMVYTASDKRSARRFMQQGCCMNSDLSCVCPNSLACKILTNTCSTYGIVLDCLSRYTGILLYAASLLGLGISILIELFLDQSTQLPIQTHTSKRVQNYMLFLLPSLRTLLEHRLYNFTLQIGSLVSVVFSALFFITTYALRLDRTASISLAKNDFMQSSRFSDDMWNSRRMIEEHTDAGTSTGTGTGTGTHTPDTSASCSAIMSAEPVYRICDVLVSRSLTRSANCLYTVEPRPPFDLSSDKENRQHLAGVLVSVKPDSALPEASHLCSTCLKPEQGTYCYFCSVCVCRRIFHSHIFNFCISQRNVCAYAISMGLFYSAWVLFLFRSPFHMSKIIMSLLVFLFSYLVLLDVRE</sequence>
<dbReference type="Gene3D" id="1.25.40.20">
    <property type="entry name" value="Ankyrin repeat-containing domain"/>
    <property type="match status" value="1"/>
</dbReference>